<dbReference type="EMBL" id="JABSTU010005089">
    <property type="protein sequence ID" value="KAH7950580.1"/>
    <property type="molecule type" value="Genomic_DNA"/>
</dbReference>
<sequence>MVVLFQPYTATPGTDPDVDAVLNELEEYKVVVRNCLGSHTLLMGATIKAVDPRYEPGSPKGYVVFRTQRMFPTDRQWFNFRR</sequence>
<name>A0A9J6CXG6_RHIMP</name>
<evidence type="ECO:0000313" key="2">
    <source>
        <dbReference type="EMBL" id="KAH7950580.1"/>
    </source>
</evidence>
<feature type="domain" description="RAI1-like" evidence="1">
    <location>
        <begin position="15"/>
        <end position="82"/>
    </location>
</feature>
<evidence type="ECO:0000313" key="3">
    <source>
        <dbReference type="Proteomes" id="UP000821866"/>
    </source>
</evidence>
<reference evidence="2" key="2">
    <citation type="submission" date="2021-09" db="EMBL/GenBank/DDBJ databases">
        <authorList>
            <person name="Jia N."/>
            <person name="Wang J."/>
            <person name="Shi W."/>
            <person name="Du L."/>
            <person name="Sun Y."/>
            <person name="Zhan W."/>
            <person name="Jiang J."/>
            <person name="Wang Q."/>
            <person name="Zhang B."/>
            <person name="Ji P."/>
            <person name="Sakyi L.B."/>
            <person name="Cui X."/>
            <person name="Yuan T."/>
            <person name="Jiang B."/>
            <person name="Yang W."/>
            <person name="Lam T.T.-Y."/>
            <person name="Chang Q."/>
            <person name="Ding S."/>
            <person name="Wang X."/>
            <person name="Zhu J."/>
            <person name="Ruan X."/>
            <person name="Zhao L."/>
            <person name="Wei J."/>
            <person name="Que T."/>
            <person name="Du C."/>
            <person name="Cheng J."/>
            <person name="Dai P."/>
            <person name="Han X."/>
            <person name="Huang E."/>
            <person name="Gao Y."/>
            <person name="Liu J."/>
            <person name="Shao H."/>
            <person name="Ye R."/>
            <person name="Li L."/>
            <person name="Wei W."/>
            <person name="Wang X."/>
            <person name="Wang C."/>
            <person name="Huo Q."/>
            <person name="Li W."/>
            <person name="Guo W."/>
            <person name="Chen H."/>
            <person name="Chen S."/>
            <person name="Zhou L."/>
            <person name="Zhou L."/>
            <person name="Ni X."/>
            <person name="Tian J."/>
            <person name="Zhou Y."/>
            <person name="Sheng Y."/>
            <person name="Liu T."/>
            <person name="Pan Y."/>
            <person name="Xia L."/>
            <person name="Li J."/>
            <person name="Zhao F."/>
            <person name="Cao W."/>
        </authorList>
    </citation>
    <scope>NUCLEOTIDE SEQUENCE</scope>
    <source>
        <strain evidence="2">Rmic-2018</strain>
        <tissue evidence="2">Larvae</tissue>
    </source>
</reference>
<evidence type="ECO:0000259" key="1">
    <source>
        <dbReference type="Pfam" id="PF08652"/>
    </source>
</evidence>
<gene>
    <name evidence="2" type="ORF">HPB51_028386</name>
</gene>
<dbReference type="Proteomes" id="UP000821866">
    <property type="component" value="Unassembled WGS sequence"/>
</dbReference>
<accession>A0A9J6CXG6</accession>
<dbReference type="Pfam" id="PF08652">
    <property type="entry name" value="RAI1"/>
    <property type="match status" value="1"/>
</dbReference>
<keyword evidence="3" id="KW-1185">Reference proteome</keyword>
<dbReference type="AlphaFoldDB" id="A0A9J6CXG6"/>
<comment type="caution">
    <text evidence="2">The sequence shown here is derived from an EMBL/GenBank/DDBJ whole genome shotgun (WGS) entry which is preliminary data.</text>
</comment>
<reference evidence="2" key="1">
    <citation type="journal article" date="2020" name="Cell">
        <title>Large-Scale Comparative Analyses of Tick Genomes Elucidate Their Genetic Diversity and Vector Capacities.</title>
        <authorList>
            <consortium name="Tick Genome and Microbiome Consortium (TIGMIC)"/>
            <person name="Jia N."/>
            <person name="Wang J."/>
            <person name="Shi W."/>
            <person name="Du L."/>
            <person name="Sun Y."/>
            <person name="Zhan W."/>
            <person name="Jiang J.F."/>
            <person name="Wang Q."/>
            <person name="Zhang B."/>
            <person name="Ji P."/>
            <person name="Bell-Sakyi L."/>
            <person name="Cui X.M."/>
            <person name="Yuan T.T."/>
            <person name="Jiang B.G."/>
            <person name="Yang W.F."/>
            <person name="Lam T.T."/>
            <person name="Chang Q.C."/>
            <person name="Ding S.J."/>
            <person name="Wang X.J."/>
            <person name="Zhu J.G."/>
            <person name="Ruan X.D."/>
            <person name="Zhao L."/>
            <person name="Wei J.T."/>
            <person name="Ye R.Z."/>
            <person name="Que T.C."/>
            <person name="Du C.H."/>
            <person name="Zhou Y.H."/>
            <person name="Cheng J.X."/>
            <person name="Dai P.F."/>
            <person name="Guo W.B."/>
            <person name="Han X.H."/>
            <person name="Huang E.J."/>
            <person name="Li L.F."/>
            <person name="Wei W."/>
            <person name="Gao Y.C."/>
            <person name="Liu J.Z."/>
            <person name="Shao H.Z."/>
            <person name="Wang X."/>
            <person name="Wang C.C."/>
            <person name="Yang T.C."/>
            <person name="Huo Q.B."/>
            <person name="Li W."/>
            <person name="Chen H.Y."/>
            <person name="Chen S.E."/>
            <person name="Zhou L.G."/>
            <person name="Ni X.B."/>
            <person name="Tian J.H."/>
            <person name="Sheng Y."/>
            <person name="Liu T."/>
            <person name="Pan Y.S."/>
            <person name="Xia L.Y."/>
            <person name="Li J."/>
            <person name="Zhao F."/>
            <person name="Cao W.C."/>
        </authorList>
    </citation>
    <scope>NUCLEOTIDE SEQUENCE</scope>
    <source>
        <strain evidence="2">Rmic-2018</strain>
    </source>
</reference>
<organism evidence="2 3">
    <name type="scientific">Rhipicephalus microplus</name>
    <name type="common">Cattle tick</name>
    <name type="synonym">Boophilus microplus</name>
    <dbReference type="NCBI Taxonomy" id="6941"/>
    <lineage>
        <taxon>Eukaryota</taxon>
        <taxon>Metazoa</taxon>
        <taxon>Ecdysozoa</taxon>
        <taxon>Arthropoda</taxon>
        <taxon>Chelicerata</taxon>
        <taxon>Arachnida</taxon>
        <taxon>Acari</taxon>
        <taxon>Parasitiformes</taxon>
        <taxon>Ixodida</taxon>
        <taxon>Ixodoidea</taxon>
        <taxon>Ixodidae</taxon>
        <taxon>Rhipicephalinae</taxon>
        <taxon>Rhipicephalus</taxon>
        <taxon>Boophilus</taxon>
    </lineage>
</organism>
<proteinExistence type="predicted"/>
<dbReference type="VEuPathDB" id="VectorBase:LOC119186086"/>
<protein>
    <recommendedName>
        <fullName evidence="1">RAI1-like domain-containing protein</fullName>
    </recommendedName>
</protein>
<dbReference type="InterPro" id="IPR013961">
    <property type="entry name" value="RAI1"/>
</dbReference>